<gene>
    <name evidence="1" type="ORF">Sylvanvirus11_24</name>
</gene>
<evidence type="ECO:0000313" key="1">
    <source>
        <dbReference type="EMBL" id="AYV86861.1"/>
    </source>
</evidence>
<proteinExistence type="predicted"/>
<protein>
    <submittedName>
        <fullName evidence="1">Uncharacterized protein</fullName>
    </submittedName>
</protein>
<organism evidence="1">
    <name type="scientific">Sylvanvirus sp</name>
    <dbReference type="NCBI Taxonomy" id="2487774"/>
    <lineage>
        <taxon>Viruses</taxon>
    </lineage>
</organism>
<accession>A0A3G5AJT8</accession>
<dbReference type="EMBL" id="MK072517">
    <property type="protein sequence ID" value="AYV86861.1"/>
    <property type="molecule type" value="Genomic_DNA"/>
</dbReference>
<sequence length="89" mass="10137">MEPLRDFMEENEMKLLDDKQSGVPLTIYDSIMLLKSLDDRQPVVPPLAVDNSIMVFKCTDGELLYYASTLFSCSKSQGSFFDTFNRVIS</sequence>
<reference evidence="1" key="1">
    <citation type="submission" date="2018-10" db="EMBL/GenBank/DDBJ databases">
        <title>Hidden diversity of soil giant viruses.</title>
        <authorList>
            <person name="Schulz F."/>
            <person name="Alteio L."/>
            <person name="Goudeau D."/>
            <person name="Ryan E.M."/>
            <person name="Malmstrom R.R."/>
            <person name="Blanchard J."/>
            <person name="Woyke T."/>
        </authorList>
    </citation>
    <scope>NUCLEOTIDE SEQUENCE</scope>
    <source>
        <strain evidence="1">SYV1</strain>
    </source>
</reference>
<name>A0A3G5AJT8_9VIRU</name>